<dbReference type="InterPro" id="IPR015813">
    <property type="entry name" value="Pyrv/PenolPyrv_kinase-like_dom"/>
</dbReference>
<dbReference type="HOGENOM" id="CLU_036645_1_0_7"/>
<evidence type="ECO:0000256" key="8">
    <source>
        <dbReference type="PIRSR" id="PIRSR000388-1"/>
    </source>
</evidence>
<comment type="pathway">
    <text evidence="1 7">Cofactor biosynthesis; (R)-pantothenate biosynthesis; (R)-pantoate from 3-methyl-2-oxobutanoate: step 1/2.</text>
</comment>
<dbReference type="InterPro" id="IPR040442">
    <property type="entry name" value="Pyrv_kinase-like_dom_sf"/>
</dbReference>
<feature type="binding site" evidence="7 10">
    <location>
        <position position="114"/>
    </location>
    <ligand>
        <name>Mg(2+)</name>
        <dbReference type="ChEBI" id="CHEBI:18420"/>
    </ligand>
</feature>
<feature type="binding site" evidence="7 9">
    <location>
        <begin position="43"/>
        <end position="44"/>
    </location>
    <ligand>
        <name>3-methyl-2-oxobutanoate</name>
        <dbReference type="ChEBI" id="CHEBI:11851"/>
    </ligand>
</feature>
<dbReference type="OrthoDB" id="9781789at2"/>
<dbReference type="GO" id="GO:0015940">
    <property type="term" value="P:pantothenate biosynthetic process"/>
    <property type="evidence" value="ECO:0007669"/>
    <property type="project" value="UniProtKB-UniRule"/>
</dbReference>
<reference evidence="11 12" key="1">
    <citation type="journal article" date="2011" name="Stand. Genomic Sci.">
        <title>Complete genome sequence of the thermophilic sulfur-reducer Hippea maritima type strain (MH(2)).</title>
        <authorList>
            <person name="Huntemann M."/>
            <person name="Lu M."/>
            <person name="Nolan M."/>
            <person name="Lapidus A."/>
            <person name="Lucas S."/>
            <person name="Hammon N."/>
            <person name="Deshpande S."/>
            <person name="Cheng J.F."/>
            <person name="Tapia R."/>
            <person name="Han C."/>
            <person name="Goodwin L."/>
            <person name="Pitluck S."/>
            <person name="Liolios K."/>
            <person name="Pagani I."/>
            <person name="Ivanova N."/>
            <person name="Ovchinikova G."/>
            <person name="Pati A."/>
            <person name="Chen A."/>
            <person name="Palaniappan K."/>
            <person name="Land M."/>
            <person name="Hauser L."/>
            <person name="Jeffries C.D."/>
            <person name="Detter J.C."/>
            <person name="Brambilla E.M."/>
            <person name="Rohde M."/>
            <person name="Spring S."/>
            <person name="Goker M."/>
            <person name="Woyke T."/>
            <person name="Bristow J."/>
            <person name="Eisen J.A."/>
            <person name="Markowitz V."/>
            <person name="Hugenholtz P."/>
            <person name="Kyrpides N.C."/>
            <person name="Klenk H.P."/>
            <person name="Mavromatis K."/>
        </authorList>
    </citation>
    <scope>NUCLEOTIDE SEQUENCE [LARGE SCALE GENOMIC DNA]</scope>
    <source>
        <strain evidence="12">ATCC 700847 / DSM 10411 / MH2</strain>
    </source>
</reference>
<dbReference type="GO" id="GO:0003864">
    <property type="term" value="F:3-methyl-2-oxobutanoate hydroxymethyltransferase activity"/>
    <property type="evidence" value="ECO:0007669"/>
    <property type="project" value="UniProtKB-UniRule"/>
</dbReference>
<name>F2LWA6_HIPMA</name>
<comment type="subunit">
    <text evidence="3 7">Homodecamer; pentamer of dimers.</text>
</comment>
<keyword evidence="12" id="KW-1185">Reference proteome</keyword>
<dbReference type="AlphaFoldDB" id="F2LWA6"/>
<keyword evidence="7 10" id="KW-0479">Metal-binding</keyword>
<proteinExistence type="inferred from homology"/>
<dbReference type="FunCoup" id="F2LWA6">
    <property type="interactions" value="364"/>
</dbReference>
<keyword evidence="4 7" id="KW-0566">Pantothenate biosynthesis</keyword>
<dbReference type="Pfam" id="PF02548">
    <property type="entry name" value="Pantoate_transf"/>
    <property type="match status" value="1"/>
</dbReference>
<keyword evidence="5 7" id="KW-0808">Transferase</keyword>
<evidence type="ECO:0000256" key="4">
    <source>
        <dbReference type="ARBA" id="ARBA00022655"/>
    </source>
</evidence>
<dbReference type="CDD" id="cd06557">
    <property type="entry name" value="KPHMT-like"/>
    <property type="match status" value="1"/>
</dbReference>
<dbReference type="PIRSF" id="PIRSF000388">
    <property type="entry name" value="Pantoate_hydroxy_MeTrfase"/>
    <property type="match status" value="1"/>
</dbReference>
<evidence type="ECO:0000256" key="3">
    <source>
        <dbReference type="ARBA" id="ARBA00011424"/>
    </source>
</evidence>
<comment type="similarity">
    <text evidence="2 7">Belongs to the PanB family.</text>
</comment>
<evidence type="ECO:0000256" key="10">
    <source>
        <dbReference type="PIRSR" id="PIRSR000388-3"/>
    </source>
</evidence>
<evidence type="ECO:0000256" key="9">
    <source>
        <dbReference type="PIRSR" id="PIRSR000388-2"/>
    </source>
</evidence>
<dbReference type="SUPFAM" id="SSF51621">
    <property type="entry name" value="Phosphoenolpyruvate/pyruvate domain"/>
    <property type="match status" value="1"/>
</dbReference>
<feature type="binding site" evidence="7 9">
    <location>
        <position position="112"/>
    </location>
    <ligand>
        <name>3-methyl-2-oxobutanoate</name>
        <dbReference type="ChEBI" id="CHEBI:11851"/>
    </ligand>
</feature>
<organism evidence="11 12">
    <name type="scientific">Hippea maritima (strain ATCC 700847 / DSM 10411 / MH2)</name>
    <dbReference type="NCBI Taxonomy" id="760142"/>
    <lineage>
        <taxon>Bacteria</taxon>
        <taxon>Pseudomonadati</taxon>
        <taxon>Campylobacterota</taxon>
        <taxon>Desulfurellia</taxon>
        <taxon>Desulfurellales</taxon>
        <taxon>Hippeaceae</taxon>
        <taxon>Hippea</taxon>
    </lineage>
</organism>
<feature type="active site" description="Proton acceptor" evidence="7 8">
    <location>
        <position position="181"/>
    </location>
</feature>
<keyword evidence="7 10" id="KW-0460">Magnesium</keyword>
<keyword evidence="11" id="KW-0489">Methyltransferase</keyword>
<evidence type="ECO:0000256" key="6">
    <source>
        <dbReference type="ARBA" id="ARBA00056497"/>
    </source>
</evidence>
<dbReference type="InParanoid" id="F2LWA6"/>
<accession>F2LWA6</accession>
<dbReference type="eggNOG" id="COG0413">
    <property type="taxonomic scope" value="Bacteria"/>
</dbReference>
<evidence type="ECO:0000256" key="7">
    <source>
        <dbReference type="HAMAP-Rule" id="MF_00156"/>
    </source>
</evidence>
<feature type="binding site" evidence="7 9">
    <location>
        <position position="82"/>
    </location>
    <ligand>
        <name>3-methyl-2-oxobutanoate</name>
        <dbReference type="ChEBI" id="CHEBI:11851"/>
    </ligand>
</feature>
<dbReference type="EC" id="2.1.2.11" evidence="7"/>
<comment type="catalytic activity">
    <reaction evidence="7">
        <text>(6R)-5,10-methylene-5,6,7,8-tetrahydrofolate + 3-methyl-2-oxobutanoate + H2O = 2-dehydropantoate + (6S)-5,6,7,8-tetrahydrofolate</text>
        <dbReference type="Rhea" id="RHEA:11824"/>
        <dbReference type="ChEBI" id="CHEBI:11561"/>
        <dbReference type="ChEBI" id="CHEBI:11851"/>
        <dbReference type="ChEBI" id="CHEBI:15377"/>
        <dbReference type="ChEBI" id="CHEBI:15636"/>
        <dbReference type="ChEBI" id="CHEBI:57453"/>
        <dbReference type="EC" id="2.1.2.11"/>
    </reaction>
</comment>
<dbReference type="NCBIfam" id="NF001452">
    <property type="entry name" value="PRK00311.1"/>
    <property type="match status" value="1"/>
</dbReference>
<feature type="binding site" evidence="7 10">
    <location>
        <position position="43"/>
    </location>
    <ligand>
        <name>Mg(2+)</name>
        <dbReference type="ChEBI" id="CHEBI:18420"/>
    </ligand>
</feature>
<dbReference type="PANTHER" id="PTHR20881">
    <property type="entry name" value="3-METHYL-2-OXOBUTANOATE HYDROXYMETHYLTRANSFERASE"/>
    <property type="match status" value="1"/>
</dbReference>
<dbReference type="EMBL" id="CP002606">
    <property type="protein sequence ID" value="AEA34040.1"/>
    <property type="molecule type" value="Genomic_DNA"/>
</dbReference>
<dbReference type="FunFam" id="3.20.20.60:FF:000003">
    <property type="entry name" value="3-methyl-2-oxobutanoate hydroxymethyltransferase"/>
    <property type="match status" value="1"/>
</dbReference>
<dbReference type="GO" id="GO:0032259">
    <property type="term" value="P:methylation"/>
    <property type="evidence" value="ECO:0007669"/>
    <property type="project" value="UniProtKB-KW"/>
</dbReference>
<dbReference type="InterPro" id="IPR003700">
    <property type="entry name" value="Pantoate_hydroxy_MeTrfase"/>
</dbReference>
<gene>
    <name evidence="7" type="primary">panB</name>
    <name evidence="11" type="ordered locus">Hipma_1074</name>
</gene>
<dbReference type="GO" id="GO:0008168">
    <property type="term" value="F:methyltransferase activity"/>
    <property type="evidence" value="ECO:0007669"/>
    <property type="project" value="UniProtKB-KW"/>
</dbReference>
<evidence type="ECO:0000256" key="2">
    <source>
        <dbReference type="ARBA" id="ARBA00008676"/>
    </source>
</evidence>
<dbReference type="RefSeq" id="WP_013682079.1">
    <property type="nucleotide sequence ID" value="NC_015318.1"/>
</dbReference>
<dbReference type="Gene3D" id="3.20.20.60">
    <property type="entry name" value="Phosphoenolpyruvate-binding domains"/>
    <property type="match status" value="1"/>
</dbReference>
<feature type="binding site" evidence="7 10">
    <location>
        <position position="82"/>
    </location>
    <ligand>
        <name>Mg(2+)</name>
        <dbReference type="ChEBI" id="CHEBI:18420"/>
    </ligand>
</feature>
<evidence type="ECO:0000256" key="1">
    <source>
        <dbReference type="ARBA" id="ARBA00005033"/>
    </source>
</evidence>
<dbReference type="GO" id="GO:0000287">
    <property type="term" value="F:magnesium ion binding"/>
    <property type="evidence" value="ECO:0007669"/>
    <property type="project" value="TreeGrafter"/>
</dbReference>
<dbReference type="HAMAP" id="MF_00156">
    <property type="entry name" value="PanB"/>
    <property type="match status" value="1"/>
</dbReference>
<evidence type="ECO:0000313" key="12">
    <source>
        <dbReference type="Proteomes" id="UP000008139"/>
    </source>
</evidence>
<comment type="cofactor">
    <cofactor evidence="7 10">
        <name>Mg(2+)</name>
        <dbReference type="ChEBI" id="CHEBI:18420"/>
    </cofactor>
    <text evidence="7 10">Binds 1 Mg(2+) ion per subunit.</text>
</comment>
<dbReference type="PANTHER" id="PTHR20881:SF0">
    <property type="entry name" value="3-METHYL-2-OXOBUTANOATE HYDROXYMETHYLTRANSFERASE"/>
    <property type="match status" value="1"/>
</dbReference>
<dbReference type="GO" id="GO:0005737">
    <property type="term" value="C:cytoplasm"/>
    <property type="evidence" value="ECO:0007669"/>
    <property type="project" value="UniProtKB-SubCell"/>
</dbReference>
<dbReference type="KEGG" id="hmr:Hipma_1074"/>
<keyword evidence="7" id="KW-0963">Cytoplasm</keyword>
<dbReference type="Proteomes" id="UP000008139">
    <property type="component" value="Chromosome"/>
</dbReference>
<sequence length="264" mass="28841">MAITVPKIKDMKDKEKISMITAYDYTSARIADEAGIDIILVGDSLAMVMQGKSSTIPVTVDEVIYHAKMVRQGAKNALIVVDMPFMSYQADYVEAIRNAGRILKETGCDAVKLEGGREFVPTISSIVAAGIPVMGHLGLTPQSINIFGSYKARGKDEAEATKIKEDAKFLQEAGVFSIVLESVPKQLAKEITESVNVPTIGIGAGVHTDGQVLVFHDMLGLFDDFKPKFVKRYAHLKKDALDGVKQYIKEVKAGEFPTDEHSYL</sequence>
<dbReference type="STRING" id="760142.Hipma_1074"/>
<reference evidence="12" key="2">
    <citation type="submission" date="2011-03" db="EMBL/GenBank/DDBJ databases">
        <title>The complete genome of Hippea maritima DSM 10411.</title>
        <authorList>
            <consortium name="US DOE Joint Genome Institute (JGI-PGF)"/>
            <person name="Lucas S."/>
            <person name="Copeland A."/>
            <person name="Lapidus A."/>
            <person name="Bruce D."/>
            <person name="Goodwin L."/>
            <person name="Pitluck S."/>
            <person name="Peters L."/>
            <person name="Kyrpides N."/>
            <person name="Mavromatis K."/>
            <person name="Pagani I."/>
            <person name="Ivanova N."/>
            <person name="Mikhailova N."/>
            <person name="Lu M."/>
            <person name="Detter J.C."/>
            <person name="Tapia R."/>
            <person name="Han C."/>
            <person name="Land M."/>
            <person name="Hauser L."/>
            <person name="Markowitz V."/>
            <person name="Cheng J.-F."/>
            <person name="Hugenholtz P."/>
            <person name="Woyke T."/>
            <person name="Wu D."/>
            <person name="Spring S."/>
            <person name="Schroeder M."/>
            <person name="Brambilla E."/>
            <person name="Klenk H.-P."/>
            <person name="Eisen J.A."/>
        </authorList>
    </citation>
    <scope>NUCLEOTIDE SEQUENCE [LARGE SCALE GENOMIC DNA]</scope>
    <source>
        <strain evidence="12">ATCC 700847 / DSM 10411 / MH2</strain>
    </source>
</reference>
<dbReference type="UniPathway" id="UPA00028">
    <property type="reaction ID" value="UER00003"/>
</dbReference>
<evidence type="ECO:0000256" key="5">
    <source>
        <dbReference type="ARBA" id="ARBA00022679"/>
    </source>
</evidence>
<protein>
    <recommendedName>
        <fullName evidence="7">3-methyl-2-oxobutanoate hydroxymethyltransferase</fullName>
        <ecNumber evidence="7">2.1.2.11</ecNumber>
    </recommendedName>
    <alternativeName>
        <fullName evidence="7">Ketopantoate hydroxymethyltransferase</fullName>
        <shortName evidence="7">KPHMT</shortName>
    </alternativeName>
</protein>
<comment type="function">
    <text evidence="6 7">Catalyzes the reversible reaction in which hydroxymethyl group from 5,10-methylenetetrahydrofolate is transferred onto alpha-ketoisovalerate to form ketopantoate.</text>
</comment>
<evidence type="ECO:0000313" key="11">
    <source>
        <dbReference type="EMBL" id="AEA34040.1"/>
    </source>
</evidence>
<comment type="subcellular location">
    <subcellularLocation>
        <location evidence="7">Cytoplasm</location>
    </subcellularLocation>
</comment>
<dbReference type="NCBIfam" id="TIGR00222">
    <property type="entry name" value="panB"/>
    <property type="match status" value="1"/>
</dbReference>